<dbReference type="InParanoid" id="A0A1X7TSL1"/>
<sequence>MADNLHSEEGSSDVCLDKDSHISSEYSDRSTTDSEDELTHYWEGLKTGVMSHPASLQLQCLLYIIGHIKFEPPDDIDLDEHIKYLPVSCLGLLPRSIRNRLLCLLPAIDVAKLEGTPVTIGISMDEICEYIFNERLPLHHLHVKKKIEIWGYWDY</sequence>
<name>A0A1X7TSL1_AMPQE</name>
<protein>
    <submittedName>
        <fullName evidence="1">Uncharacterized protein</fullName>
    </submittedName>
</protein>
<dbReference type="EnsemblMetazoa" id="Aqu2.1.17983_001">
    <property type="protein sequence ID" value="Aqu2.1.17983_001"/>
    <property type="gene ID" value="Aqu2.1.17983"/>
</dbReference>
<evidence type="ECO:0000313" key="1">
    <source>
        <dbReference type="EnsemblMetazoa" id="Aqu2.1.17983_001"/>
    </source>
</evidence>
<accession>A0A1X7TSL1</accession>
<organism evidence="1">
    <name type="scientific">Amphimedon queenslandica</name>
    <name type="common">Sponge</name>
    <dbReference type="NCBI Taxonomy" id="400682"/>
    <lineage>
        <taxon>Eukaryota</taxon>
        <taxon>Metazoa</taxon>
        <taxon>Porifera</taxon>
        <taxon>Demospongiae</taxon>
        <taxon>Heteroscleromorpha</taxon>
        <taxon>Haplosclerida</taxon>
        <taxon>Niphatidae</taxon>
        <taxon>Amphimedon</taxon>
    </lineage>
</organism>
<reference evidence="1" key="1">
    <citation type="submission" date="2017-05" db="UniProtKB">
        <authorList>
            <consortium name="EnsemblMetazoa"/>
        </authorList>
    </citation>
    <scope>IDENTIFICATION</scope>
</reference>
<proteinExistence type="predicted"/>
<dbReference type="AlphaFoldDB" id="A0A1X7TSL1"/>